<comment type="function">
    <text evidence="2">Binds to DNA and alters its conformation. May be involved in regulation of gene expression, nucleoid organization and DNA protection.</text>
</comment>
<evidence type="ECO:0000256" key="3">
    <source>
        <dbReference type="SAM" id="Coils"/>
    </source>
</evidence>
<comment type="similarity">
    <text evidence="2">Belongs to the YbaB/EbfC family.</text>
</comment>
<dbReference type="Gene3D" id="3.30.1310.10">
    <property type="entry name" value="Nucleoid-associated protein YbaB-like domain"/>
    <property type="match status" value="1"/>
</dbReference>
<dbReference type="PANTHER" id="PTHR33449">
    <property type="entry name" value="NUCLEOID-ASSOCIATED PROTEIN YBAB"/>
    <property type="match status" value="1"/>
</dbReference>
<dbReference type="Proteomes" id="UP000031552">
    <property type="component" value="Unassembled WGS sequence"/>
</dbReference>
<dbReference type="OrthoDB" id="19046at2"/>
<dbReference type="InterPro" id="IPR036894">
    <property type="entry name" value="YbaB-like_sf"/>
</dbReference>
<evidence type="ECO:0000256" key="4">
    <source>
        <dbReference type="SAM" id="MobiDB-lite"/>
    </source>
</evidence>
<comment type="subcellular location">
    <subcellularLocation>
        <location evidence="2">Cytoplasm</location>
        <location evidence="2">Nucleoid</location>
    </subcellularLocation>
</comment>
<feature type="region of interest" description="Disordered" evidence="4">
    <location>
        <begin position="84"/>
        <end position="104"/>
    </location>
</feature>
<reference evidence="5" key="2">
    <citation type="submission" date="2014-09" db="EMBL/GenBank/DDBJ databases">
        <title>Criblamydia sequanensis harbors a mega-plasmid encoding arsenite resistance.</title>
        <authorList>
            <person name="Bertelli C."/>
            <person name="Goesmann A."/>
            <person name="Greub G."/>
        </authorList>
    </citation>
    <scope>NUCLEOTIDE SEQUENCE [LARGE SCALE GENOMIC DNA]</scope>
    <source>
        <strain evidence="5">CRIB-18</strain>
    </source>
</reference>
<feature type="coiled-coil region" evidence="3">
    <location>
        <begin position="5"/>
        <end position="32"/>
    </location>
</feature>
<proteinExistence type="inferred from homology"/>
<accession>A0A090D1G4</accession>
<organism evidence="5 6">
    <name type="scientific">Candidatus Criblamydia sequanensis CRIB-18</name>
    <dbReference type="NCBI Taxonomy" id="1437425"/>
    <lineage>
        <taxon>Bacteria</taxon>
        <taxon>Pseudomonadati</taxon>
        <taxon>Chlamydiota</taxon>
        <taxon>Chlamydiia</taxon>
        <taxon>Parachlamydiales</taxon>
        <taxon>Candidatus Criblamydiaceae</taxon>
        <taxon>Candidatus Criblamydia</taxon>
    </lineage>
</organism>
<dbReference type="NCBIfam" id="TIGR00103">
    <property type="entry name" value="DNA_YbaB_EbfC"/>
    <property type="match status" value="1"/>
</dbReference>
<keyword evidence="1 2" id="KW-0238">DNA-binding</keyword>
<gene>
    <name evidence="5" type="ORF">CSEC_0706</name>
</gene>
<dbReference type="GO" id="GO:0003677">
    <property type="term" value="F:DNA binding"/>
    <property type="evidence" value="ECO:0007669"/>
    <property type="project" value="UniProtKB-UniRule"/>
</dbReference>
<evidence type="ECO:0000313" key="5">
    <source>
        <dbReference type="EMBL" id="CDR33538.1"/>
    </source>
</evidence>
<dbReference type="EMBL" id="CCEJ010000003">
    <property type="protein sequence ID" value="CDR33538.1"/>
    <property type="molecule type" value="Genomic_DNA"/>
</dbReference>
<comment type="caution">
    <text evidence="5">The sequence shown here is derived from an EMBL/GenBank/DDBJ whole genome shotgun (WGS) entry which is preliminary data.</text>
</comment>
<dbReference type="InterPro" id="IPR004401">
    <property type="entry name" value="YbaB/EbfC"/>
</dbReference>
<keyword evidence="2" id="KW-0963">Cytoplasm</keyword>
<dbReference type="HAMAP" id="MF_00274">
    <property type="entry name" value="DNA_YbaB_EbfC"/>
    <property type="match status" value="1"/>
</dbReference>
<protein>
    <recommendedName>
        <fullName evidence="2">Nucleoid-associated protein CSEC_0706</fullName>
    </recommendedName>
</protein>
<name>A0A090D1G4_9BACT</name>
<evidence type="ECO:0000313" key="6">
    <source>
        <dbReference type="Proteomes" id="UP000031552"/>
    </source>
</evidence>
<dbReference type="eggNOG" id="COG0718">
    <property type="taxonomic scope" value="Bacteria"/>
</dbReference>
<dbReference type="RefSeq" id="WP_041017008.1">
    <property type="nucleotide sequence ID" value="NZ_CCEJ010000003.1"/>
</dbReference>
<dbReference type="GO" id="GO:0043590">
    <property type="term" value="C:bacterial nucleoid"/>
    <property type="evidence" value="ECO:0007669"/>
    <property type="project" value="UniProtKB-UniRule"/>
</dbReference>
<dbReference type="SUPFAM" id="SSF82607">
    <property type="entry name" value="YbaB-like"/>
    <property type="match status" value="1"/>
</dbReference>
<dbReference type="GO" id="GO:0005829">
    <property type="term" value="C:cytosol"/>
    <property type="evidence" value="ECO:0007669"/>
    <property type="project" value="TreeGrafter"/>
</dbReference>
<keyword evidence="3" id="KW-0175">Coiled coil</keyword>
<dbReference type="AlphaFoldDB" id="A0A090D1G4"/>
<dbReference type="Pfam" id="PF02575">
    <property type="entry name" value="YbaB_DNA_bd"/>
    <property type="match status" value="1"/>
</dbReference>
<keyword evidence="6" id="KW-1185">Reference proteome</keyword>
<dbReference type="STRING" id="1437425.CSEC_0706"/>
<comment type="subunit">
    <text evidence="2">Homodimer.</text>
</comment>
<dbReference type="PIRSF" id="PIRSF004555">
    <property type="entry name" value="UCP004555"/>
    <property type="match status" value="1"/>
</dbReference>
<reference evidence="5" key="1">
    <citation type="submission" date="2013-12" db="EMBL/GenBank/DDBJ databases">
        <authorList>
            <person name="Linke B."/>
        </authorList>
    </citation>
    <scope>NUCLEOTIDE SEQUENCE [LARGE SCALE GENOMIC DNA]</scope>
    <source>
        <strain evidence="5">CRIB-18</strain>
    </source>
</reference>
<sequence length="104" mass="11253">MGTGFAKKKKQAKMMQEQLMQMQDKLKNLTVTGTSPGGLVNVTLDGEGDVLSIKIKKECVDPEDVEGLEDLVKAAFQEAKKTLKKETSSGMPAMPANMFPGMGF</sequence>
<evidence type="ECO:0000256" key="2">
    <source>
        <dbReference type="HAMAP-Rule" id="MF_00274"/>
    </source>
</evidence>
<evidence type="ECO:0000256" key="1">
    <source>
        <dbReference type="ARBA" id="ARBA00023125"/>
    </source>
</evidence>
<dbReference type="PANTHER" id="PTHR33449:SF1">
    <property type="entry name" value="NUCLEOID-ASSOCIATED PROTEIN YBAB"/>
    <property type="match status" value="1"/>
</dbReference>